<dbReference type="OrthoDB" id="1422031at2"/>
<dbReference type="Proteomes" id="UP000071561">
    <property type="component" value="Chromosome"/>
</dbReference>
<dbReference type="KEGG" id="pcm:AY601_4523"/>
<dbReference type="EMBL" id="CP014504">
    <property type="protein sequence ID" value="AMQ01362.1"/>
    <property type="molecule type" value="Genomic_DNA"/>
</dbReference>
<sequence>MKLIYKYVIVIFSLLTILTACSKKDDVQPVSANKATLSLQFDNIAGDRNLQLNTGTYKNAAGEQFSVQLLQYFISNIKVKTKDGQEFTVPQEESYFLVKESDGASQFCKVKVPEGDYQTLTFTLGVDSLRNTMDITKRTGVLDPTGGMDDGMYWGWNSGYIFFKMEGTSEQAPIDPTGVRKFRFHIGGFGGYSAPTFNNIKTVTVDLSAAGIARVRAGRESNVHFMVDVMKIFNGKTNISIAANPQVMFSNYSVNVANNFSSMFYHDHTEN</sequence>
<evidence type="ECO:0000259" key="1">
    <source>
        <dbReference type="Pfam" id="PF20243"/>
    </source>
</evidence>
<proteinExistence type="predicted"/>
<accession>A0A127VJC0</accession>
<dbReference type="PATRIC" id="fig|188932.3.peg.4689"/>
<dbReference type="RefSeq" id="WP_068405373.1">
    <property type="nucleotide sequence ID" value="NZ_CP014504.1"/>
</dbReference>
<evidence type="ECO:0000313" key="2">
    <source>
        <dbReference type="EMBL" id="AMQ01362.1"/>
    </source>
</evidence>
<organism evidence="2 3">
    <name type="scientific">Pedobacter cryoconitis</name>
    <dbReference type="NCBI Taxonomy" id="188932"/>
    <lineage>
        <taxon>Bacteria</taxon>
        <taxon>Pseudomonadati</taxon>
        <taxon>Bacteroidota</taxon>
        <taxon>Sphingobacteriia</taxon>
        <taxon>Sphingobacteriales</taxon>
        <taxon>Sphingobacteriaceae</taxon>
        <taxon>Pedobacter</taxon>
    </lineage>
</organism>
<feature type="domain" description="Copper-binding protein MbnP-like" evidence="1">
    <location>
        <begin position="35"/>
        <end position="248"/>
    </location>
</feature>
<dbReference type="Pfam" id="PF20243">
    <property type="entry name" value="MbnP"/>
    <property type="match status" value="1"/>
</dbReference>
<dbReference type="AlphaFoldDB" id="A0A127VJC0"/>
<reference evidence="2 3" key="1">
    <citation type="submission" date="2016-03" db="EMBL/GenBank/DDBJ databases">
        <title>Complete genome sequence of Pedobacter cryoconitis PAMC 27485.</title>
        <authorList>
            <person name="Lee J."/>
            <person name="Kim O.-S."/>
        </authorList>
    </citation>
    <scope>NUCLEOTIDE SEQUENCE [LARGE SCALE GENOMIC DNA]</scope>
    <source>
        <strain evidence="2 3">PAMC 27485</strain>
    </source>
</reference>
<gene>
    <name evidence="2" type="ORF">AY601_4523</name>
</gene>
<keyword evidence="3" id="KW-1185">Reference proteome</keyword>
<name>A0A127VJC0_9SPHI</name>
<evidence type="ECO:0000313" key="3">
    <source>
        <dbReference type="Proteomes" id="UP000071561"/>
    </source>
</evidence>
<dbReference type="InterPro" id="IPR046863">
    <property type="entry name" value="MbnP-like_dom"/>
</dbReference>
<dbReference type="PROSITE" id="PS51257">
    <property type="entry name" value="PROKAR_LIPOPROTEIN"/>
    <property type="match status" value="1"/>
</dbReference>
<protein>
    <recommendedName>
        <fullName evidence="1">Copper-binding protein MbnP-like domain-containing protein</fullName>
    </recommendedName>
</protein>